<dbReference type="Proteomes" id="UP000006860">
    <property type="component" value="Chromosome"/>
</dbReference>
<sequence>MTAQLTCFLASYIVAFMLELARLWKSHVSLRWASLGFTAAGVVAQIWYLMARSQASQLPPLLASTHDWLLVSALLLVSAYLVYMIIAFRREGFASLGLFVLPLALAMVGAASVVRTSPDRLLESARFWKMLHASSLSIGITGVLIGFVLSLMYLLQHRRLKQKKNLGRGFALPPLTALARYNWWMIIISVPMLTLGLLTGFMLILQARQSDVPFAWGDPVVIGFSVLWIGMVALFVWLLYSKPSRNRQVAMLTAWSCGFLVITLVGLQVLVSLTGIPSQHGALPGDNSSRLARLPYPVQQYPHDEEKP</sequence>
<proteinExistence type="predicted"/>
<feature type="transmembrane region" description="Helical" evidence="1">
    <location>
        <begin position="219"/>
        <end position="240"/>
    </location>
</feature>
<feature type="transmembrane region" description="Helical" evidence="1">
    <location>
        <begin position="93"/>
        <end position="114"/>
    </location>
</feature>
<evidence type="ECO:0000256" key="1">
    <source>
        <dbReference type="SAM" id="Phobius"/>
    </source>
</evidence>
<feature type="transmembrane region" description="Helical" evidence="1">
    <location>
        <begin position="6"/>
        <end position="23"/>
    </location>
</feature>
<feature type="transmembrane region" description="Helical" evidence="1">
    <location>
        <begin position="252"/>
        <end position="276"/>
    </location>
</feature>
<dbReference type="InterPro" id="IPR002541">
    <property type="entry name" value="Cyt_c_assembly"/>
</dbReference>
<feature type="transmembrane region" description="Helical" evidence="1">
    <location>
        <begin position="183"/>
        <end position="207"/>
    </location>
</feature>
<keyword evidence="1" id="KW-1133">Transmembrane helix</keyword>
<dbReference type="OrthoDB" id="257620at2"/>
<dbReference type="STRING" id="756272.Plabr_0030"/>
<feature type="domain" description="Cytochrome c assembly protein" evidence="2">
    <location>
        <begin position="73"/>
        <end position="269"/>
    </location>
</feature>
<dbReference type="Pfam" id="PF01578">
    <property type="entry name" value="Cytochrom_C_asm"/>
    <property type="match status" value="1"/>
</dbReference>
<evidence type="ECO:0000259" key="2">
    <source>
        <dbReference type="Pfam" id="PF01578"/>
    </source>
</evidence>
<dbReference type="RefSeq" id="WP_013626406.1">
    <property type="nucleotide sequence ID" value="NC_015174.1"/>
</dbReference>
<organism evidence="3 4">
    <name type="scientific">Rubinisphaera brasiliensis (strain ATCC 49424 / DSM 5305 / JCM 21570 / IAM 15109 / NBRC 103401 / IFAM 1448)</name>
    <name type="common">Planctomyces brasiliensis</name>
    <dbReference type="NCBI Taxonomy" id="756272"/>
    <lineage>
        <taxon>Bacteria</taxon>
        <taxon>Pseudomonadati</taxon>
        <taxon>Planctomycetota</taxon>
        <taxon>Planctomycetia</taxon>
        <taxon>Planctomycetales</taxon>
        <taxon>Planctomycetaceae</taxon>
        <taxon>Rubinisphaera</taxon>
    </lineage>
</organism>
<dbReference type="KEGG" id="pbs:Plabr_0030"/>
<keyword evidence="1" id="KW-0472">Membrane</keyword>
<protein>
    <submittedName>
        <fullName evidence="3">Cytochrome c assembly protein</fullName>
    </submittedName>
</protein>
<dbReference type="HOGENOM" id="CLU_081287_0_0_0"/>
<dbReference type="EMBL" id="CP002546">
    <property type="protein sequence ID" value="ADY57662.1"/>
    <property type="molecule type" value="Genomic_DNA"/>
</dbReference>
<dbReference type="GO" id="GO:0017004">
    <property type="term" value="P:cytochrome complex assembly"/>
    <property type="evidence" value="ECO:0007669"/>
    <property type="project" value="InterPro"/>
</dbReference>
<accession>F0SLH9</accession>
<feature type="transmembrane region" description="Helical" evidence="1">
    <location>
        <begin position="68"/>
        <end position="86"/>
    </location>
</feature>
<evidence type="ECO:0000313" key="3">
    <source>
        <dbReference type="EMBL" id="ADY57662.1"/>
    </source>
</evidence>
<gene>
    <name evidence="3" type="ordered locus">Plabr_0030</name>
</gene>
<dbReference type="AlphaFoldDB" id="F0SLH9"/>
<keyword evidence="4" id="KW-1185">Reference proteome</keyword>
<name>F0SLH9_RUBBR</name>
<dbReference type="eggNOG" id="COG0755">
    <property type="taxonomic scope" value="Bacteria"/>
</dbReference>
<dbReference type="GO" id="GO:0020037">
    <property type="term" value="F:heme binding"/>
    <property type="evidence" value="ECO:0007669"/>
    <property type="project" value="InterPro"/>
</dbReference>
<keyword evidence="1" id="KW-0812">Transmembrane</keyword>
<feature type="transmembrane region" description="Helical" evidence="1">
    <location>
        <begin position="134"/>
        <end position="155"/>
    </location>
</feature>
<reference evidence="4" key="1">
    <citation type="submission" date="2011-02" db="EMBL/GenBank/DDBJ databases">
        <title>The complete genome of Planctomyces brasiliensis DSM 5305.</title>
        <authorList>
            <person name="Lucas S."/>
            <person name="Copeland A."/>
            <person name="Lapidus A."/>
            <person name="Bruce D."/>
            <person name="Goodwin L."/>
            <person name="Pitluck S."/>
            <person name="Kyrpides N."/>
            <person name="Mavromatis K."/>
            <person name="Pagani I."/>
            <person name="Ivanova N."/>
            <person name="Ovchinnikova G."/>
            <person name="Lu M."/>
            <person name="Detter J.C."/>
            <person name="Han C."/>
            <person name="Land M."/>
            <person name="Hauser L."/>
            <person name="Markowitz V."/>
            <person name="Cheng J.-F."/>
            <person name="Hugenholtz P."/>
            <person name="Woyke T."/>
            <person name="Wu D."/>
            <person name="Tindall B."/>
            <person name="Pomrenke H.G."/>
            <person name="Brambilla E."/>
            <person name="Klenk H.-P."/>
            <person name="Eisen J.A."/>
        </authorList>
    </citation>
    <scope>NUCLEOTIDE SEQUENCE [LARGE SCALE GENOMIC DNA]</scope>
    <source>
        <strain evidence="4">ATCC 49424 / DSM 5305 / JCM 21570 / NBRC 103401 / IFAM 1448</strain>
    </source>
</reference>
<feature type="transmembrane region" description="Helical" evidence="1">
    <location>
        <begin position="30"/>
        <end position="48"/>
    </location>
</feature>
<evidence type="ECO:0000313" key="4">
    <source>
        <dbReference type="Proteomes" id="UP000006860"/>
    </source>
</evidence>